<dbReference type="GO" id="GO:0020037">
    <property type="term" value="F:heme binding"/>
    <property type="evidence" value="ECO:0007669"/>
    <property type="project" value="InterPro"/>
</dbReference>
<keyword evidence="6" id="KW-0472">Membrane</keyword>
<evidence type="ECO:0000256" key="5">
    <source>
        <dbReference type="RuleBase" id="RU000461"/>
    </source>
</evidence>
<reference evidence="9" key="2">
    <citation type="submission" date="2020-04" db="EMBL/GenBank/DDBJ databases">
        <authorList>
            <consortium name="NCBI Genome Project"/>
        </authorList>
    </citation>
    <scope>NUCLEOTIDE SEQUENCE</scope>
    <source>
        <strain evidence="9">CBS 781.70</strain>
    </source>
</reference>
<dbReference type="PANTHER" id="PTHR24305:SF147">
    <property type="entry name" value="P450, PUTATIVE (EUROFUNG)-RELATED"/>
    <property type="match status" value="1"/>
</dbReference>
<dbReference type="InterPro" id="IPR050121">
    <property type="entry name" value="Cytochrome_P450_monoxygenase"/>
</dbReference>
<feature type="transmembrane region" description="Helical" evidence="6">
    <location>
        <begin position="6"/>
        <end position="28"/>
    </location>
</feature>
<dbReference type="PRINTS" id="PR00463">
    <property type="entry name" value="EP450I"/>
</dbReference>
<keyword evidence="8" id="KW-1185">Reference proteome</keyword>
<accession>A0A6G1G9N8</accession>
<comment type="cofactor">
    <cofactor evidence="1 4">
        <name>heme</name>
        <dbReference type="ChEBI" id="CHEBI:30413"/>
    </cofactor>
</comment>
<protein>
    <submittedName>
        <fullName evidence="7 9">Cytochrome P450</fullName>
    </submittedName>
</protein>
<evidence type="ECO:0000256" key="2">
    <source>
        <dbReference type="ARBA" id="ARBA00022723"/>
    </source>
</evidence>
<evidence type="ECO:0000313" key="7">
    <source>
        <dbReference type="EMBL" id="KAF1814797.1"/>
    </source>
</evidence>
<keyword evidence="4 5" id="KW-0349">Heme</keyword>
<proteinExistence type="inferred from homology"/>
<name>A0A6G1G9N8_9PEZI</name>
<keyword evidence="6" id="KW-1133">Transmembrane helix</keyword>
<dbReference type="GO" id="GO:0016705">
    <property type="term" value="F:oxidoreductase activity, acting on paired donors, with incorporation or reduction of molecular oxygen"/>
    <property type="evidence" value="ECO:0007669"/>
    <property type="project" value="InterPro"/>
</dbReference>
<dbReference type="PRINTS" id="PR00385">
    <property type="entry name" value="P450"/>
</dbReference>
<reference evidence="9" key="3">
    <citation type="submission" date="2025-04" db="UniProtKB">
        <authorList>
            <consortium name="RefSeq"/>
        </authorList>
    </citation>
    <scope>IDENTIFICATION</scope>
    <source>
        <strain evidence="9">CBS 781.70</strain>
    </source>
</reference>
<dbReference type="AlphaFoldDB" id="A0A6G1G9N8"/>
<gene>
    <name evidence="7 9" type="ORF">P152DRAFT_392197</name>
</gene>
<keyword evidence="6" id="KW-0812">Transmembrane</keyword>
<evidence type="ECO:0000256" key="3">
    <source>
        <dbReference type="ARBA" id="ARBA00023004"/>
    </source>
</evidence>
<keyword evidence="2 4" id="KW-0479">Metal-binding</keyword>
<dbReference type="InterPro" id="IPR002401">
    <property type="entry name" value="Cyt_P450_E_grp-I"/>
</dbReference>
<dbReference type="Proteomes" id="UP000504638">
    <property type="component" value="Unplaced"/>
</dbReference>
<dbReference type="InterPro" id="IPR017972">
    <property type="entry name" value="Cyt_P450_CS"/>
</dbReference>
<dbReference type="GO" id="GO:0005506">
    <property type="term" value="F:iron ion binding"/>
    <property type="evidence" value="ECO:0007669"/>
    <property type="project" value="InterPro"/>
</dbReference>
<dbReference type="PANTHER" id="PTHR24305">
    <property type="entry name" value="CYTOCHROME P450"/>
    <property type="match status" value="1"/>
</dbReference>
<dbReference type="InterPro" id="IPR001128">
    <property type="entry name" value="Cyt_P450"/>
</dbReference>
<evidence type="ECO:0000256" key="4">
    <source>
        <dbReference type="PIRSR" id="PIRSR602401-1"/>
    </source>
</evidence>
<comment type="similarity">
    <text evidence="5">Belongs to the cytochrome P450 family.</text>
</comment>
<keyword evidence="5" id="KW-0503">Monooxygenase</keyword>
<sequence length="533" mass="60561">MAAFFLSWQTAVALVGLYIAGWIVLVVYRTTFHPLAKFPGPKLAAMTFAYEGYYDVVRGGSYNEKLVELHKRYGPIMRINPNELHCNDPKFIDEVYPVGSRRRDKSQYFLDTFGPKALKTGFGSRTHNIHRLRRGVMNKFFSKGSISKLEPMIHDLAQRLSDKILAKTGSGKPFDITMAYSCYTTEVIFTYCFGKKSGFMDQEDFEPNLREPIYAGLANHHIGKQLPLLVKAMNMLPIPLMRMLSKELALYIDTMFIGLGKHAANMREAYENGTYEKMMGERSTIFAEVWNSDLPAEEKSAERVGSEAASLMGAGTETTAWTLSLLTFYLKTQPEIYERVTKELKTVVKDPRQLPSWSALEQLPYLAATILEAIRLSYGVSTRLARAAPDEELIYRGTYTPLPTKSGVDSEPVQVEYVIPKNQFVSMSSYNIHANEEIFPDAGEFRPERWLNEEGERRKDLEPYMMSFGKGSRQCLGMNLAYCELYLGLTALVLRVLPHLEIFETTVDDVKYHHDLFVPMAHPDSKGVRVTIE</sequence>
<reference evidence="7 9" key="1">
    <citation type="submission" date="2020-01" db="EMBL/GenBank/DDBJ databases">
        <authorList>
            <consortium name="DOE Joint Genome Institute"/>
            <person name="Haridas S."/>
            <person name="Albert R."/>
            <person name="Binder M."/>
            <person name="Bloem J."/>
            <person name="Labutti K."/>
            <person name="Salamov A."/>
            <person name="Andreopoulos B."/>
            <person name="Baker S.E."/>
            <person name="Barry K."/>
            <person name="Bills G."/>
            <person name="Bluhm B.H."/>
            <person name="Cannon C."/>
            <person name="Castanera R."/>
            <person name="Culley D.E."/>
            <person name="Daum C."/>
            <person name="Ezra D."/>
            <person name="Gonzalez J.B."/>
            <person name="Henrissat B."/>
            <person name="Kuo A."/>
            <person name="Liang C."/>
            <person name="Lipzen A."/>
            <person name="Lutzoni F."/>
            <person name="Magnuson J."/>
            <person name="Mondo S."/>
            <person name="Nolan M."/>
            <person name="Ohm R."/>
            <person name="Pangilinan J."/>
            <person name="Park H.-J."/>
            <person name="Ramirez L."/>
            <person name="Alfaro M."/>
            <person name="Sun H."/>
            <person name="Tritt A."/>
            <person name="Yoshinaga Y."/>
            <person name="Zwiers L.-H."/>
            <person name="Turgeon B.G."/>
            <person name="Goodwin S.B."/>
            <person name="Spatafora J.W."/>
            <person name="Crous P.W."/>
            <person name="Grigoriev I.V."/>
        </authorList>
    </citation>
    <scope>NUCLEOTIDE SEQUENCE</scope>
    <source>
        <strain evidence="7 9">CBS 781.70</strain>
    </source>
</reference>
<keyword evidence="3 4" id="KW-0408">Iron</keyword>
<organism evidence="7">
    <name type="scientific">Eremomyces bilateralis CBS 781.70</name>
    <dbReference type="NCBI Taxonomy" id="1392243"/>
    <lineage>
        <taxon>Eukaryota</taxon>
        <taxon>Fungi</taxon>
        <taxon>Dikarya</taxon>
        <taxon>Ascomycota</taxon>
        <taxon>Pezizomycotina</taxon>
        <taxon>Dothideomycetes</taxon>
        <taxon>Dothideomycetes incertae sedis</taxon>
        <taxon>Eremomycetales</taxon>
        <taxon>Eremomycetaceae</taxon>
        <taxon>Eremomyces</taxon>
    </lineage>
</organism>
<dbReference type="GO" id="GO:0004497">
    <property type="term" value="F:monooxygenase activity"/>
    <property type="evidence" value="ECO:0007669"/>
    <property type="project" value="UniProtKB-KW"/>
</dbReference>
<dbReference type="SUPFAM" id="SSF48264">
    <property type="entry name" value="Cytochrome P450"/>
    <property type="match status" value="1"/>
</dbReference>
<dbReference type="CDD" id="cd11062">
    <property type="entry name" value="CYP58-like"/>
    <property type="match status" value="1"/>
</dbReference>
<keyword evidence="5" id="KW-0560">Oxidoreductase</keyword>
<feature type="binding site" description="axial binding residue" evidence="4">
    <location>
        <position position="475"/>
    </location>
    <ligand>
        <name>heme</name>
        <dbReference type="ChEBI" id="CHEBI:30413"/>
    </ligand>
    <ligandPart>
        <name>Fe</name>
        <dbReference type="ChEBI" id="CHEBI:18248"/>
    </ligandPart>
</feature>
<dbReference type="GeneID" id="54416703"/>
<dbReference type="EMBL" id="ML975152">
    <property type="protein sequence ID" value="KAF1814797.1"/>
    <property type="molecule type" value="Genomic_DNA"/>
</dbReference>
<dbReference type="Gene3D" id="1.10.630.10">
    <property type="entry name" value="Cytochrome P450"/>
    <property type="match status" value="1"/>
</dbReference>
<evidence type="ECO:0000313" key="8">
    <source>
        <dbReference type="Proteomes" id="UP000504638"/>
    </source>
</evidence>
<dbReference type="InterPro" id="IPR036396">
    <property type="entry name" value="Cyt_P450_sf"/>
</dbReference>
<evidence type="ECO:0000313" key="9">
    <source>
        <dbReference type="RefSeq" id="XP_033536428.1"/>
    </source>
</evidence>
<dbReference type="PROSITE" id="PS00086">
    <property type="entry name" value="CYTOCHROME_P450"/>
    <property type="match status" value="1"/>
</dbReference>
<dbReference type="Pfam" id="PF00067">
    <property type="entry name" value="p450"/>
    <property type="match status" value="1"/>
</dbReference>
<evidence type="ECO:0000256" key="1">
    <source>
        <dbReference type="ARBA" id="ARBA00001971"/>
    </source>
</evidence>
<dbReference type="OrthoDB" id="3945418at2759"/>
<dbReference type="RefSeq" id="XP_033536428.1">
    <property type="nucleotide sequence ID" value="XM_033676133.1"/>
</dbReference>
<evidence type="ECO:0000256" key="6">
    <source>
        <dbReference type="SAM" id="Phobius"/>
    </source>
</evidence>